<organism evidence="3 4">
    <name type="scientific">Nannospalax galili</name>
    <name type="common">Northern Israeli blind subterranean mole rat</name>
    <name type="synonym">Spalax galili</name>
    <dbReference type="NCBI Taxonomy" id="1026970"/>
    <lineage>
        <taxon>Eukaryota</taxon>
        <taxon>Metazoa</taxon>
        <taxon>Chordata</taxon>
        <taxon>Craniata</taxon>
        <taxon>Vertebrata</taxon>
        <taxon>Euteleostomi</taxon>
        <taxon>Mammalia</taxon>
        <taxon>Eutheria</taxon>
        <taxon>Euarchontoglires</taxon>
        <taxon>Glires</taxon>
        <taxon>Rodentia</taxon>
        <taxon>Myomorpha</taxon>
        <taxon>Muroidea</taxon>
        <taxon>Spalacidae</taxon>
        <taxon>Spalacinae</taxon>
        <taxon>Nannospalax</taxon>
    </lineage>
</organism>
<dbReference type="InterPro" id="IPR000718">
    <property type="entry name" value="Peptidase_M13"/>
</dbReference>
<dbReference type="Proteomes" id="UP000694381">
    <property type="component" value="Unassembled WGS sequence"/>
</dbReference>
<dbReference type="GO" id="GO:0004222">
    <property type="term" value="F:metalloendopeptidase activity"/>
    <property type="evidence" value="ECO:0007669"/>
    <property type="project" value="InterPro"/>
</dbReference>
<dbReference type="Ensembl" id="ENSNGAT00000027979.1">
    <property type="protein sequence ID" value="ENSNGAP00000022295.1"/>
    <property type="gene ID" value="ENSNGAG00000021210.1"/>
</dbReference>
<dbReference type="InterPro" id="IPR024079">
    <property type="entry name" value="MetalloPept_cat_dom_sf"/>
</dbReference>
<proteinExistence type="predicted"/>
<evidence type="ECO:0000313" key="3">
    <source>
        <dbReference type="Ensembl" id="ENSNGAP00000022295.1"/>
    </source>
</evidence>
<reference evidence="3" key="1">
    <citation type="submission" date="2025-08" db="UniProtKB">
        <authorList>
            <consortium name="Ensembl"/>
        </authorList>
    </citation>
    <scope>IDENTIFICATION</scope>
</reference>
<name>A0A8C6RVX7_NANGA</name>
<dbReference type="PROSITE" id="PS51885">
    <property type="entry name" value="NEPRILYSIN"/>
    <property type="match status" value="1"/>
</dbReference>
<dbReference type="PANTHER" id="PTHR11733:SF128">
    <property type="entry name" value="KELL BLOOD GROUP GLYCOPROTEIN"/>
    <property type="match status" value="1"/>
</dbReference>
<feature type="compositionally biased region" description="Polar residues" evidence="1">
    <location>
        <begin position="22"/>
        <end position="33"/>
    </location>
</feature>
<sequence length="69" mass="7539">LLENAADIGGLAIAFQVMCREPSSQDPQDTHSPPSLRVHGPLSNTPAFAKHFHCPRGTLMNPSSRCQLW</sequence>
<dbReference type="GO" id="GO:0016485">
    <property type="term" value="P:protein processing"/>
    <property type="evidence" value="ECO:0007669"/>
    <property type="project" value="TreeGrafter"/>
</dbReference>
<dbReference type="PANTHER" id="PTHR11733">
    <property type="entry name" value="ZINC METALLOPROTEASE FAMILY M13 NEPRILYSIN-RELATED"/>
    <property type="match status" value="1"/>
</dbReference>
<dbReference type="Pfam" id="PF01431">
    <property type="entry name" value="Peptidase_M13"/>
    <property type="match status" value="1"/>
</dbReference>
<gene>
    <name evidence="3" type="primary">Kel</name>
</gene>
<reference evidence="3" key="2">
    <citation type="submission" date="2025-09" db="UniProtKB">
        <authorList>
            <consortium name="Ensembl"/>
        </authorList>
    </citation>
    <scope>IDENTIFICATION</scope>
</reference>
<dbReference type="GeneTree" id="ENSGT00940000161830"/>
<feature type="domain" description="Peptidase M13 C-terminal" evidence="2">
    <location>
        <begin position="17"/>
        <end position="68"/>
    </location>
</feature>
<evidence type="ECO:0000259" key="2">
    <source>
        <dbReference type="Pfam" id="PF01431"/>
    </source>
</evidence>
<evidence type="ECO:0000313" key="4">
    <source>
        <dbReference type="Proteomes" id="UP000694381"/>
    </source>
</evidence>
<keyword evidence="4" id="KW-1185">Reference proteome</keyword>
<accession>A0A8C6RVX7</accession>
<dbReference type="Gene3D" id="3.40.390.10">
    <property type="entry name" value="Collagenase (Catalytic Domain)"/>
    <property type="match status" value="1"/>
</dbReference>
<dbReference type="GO" id="GO:0005886">
    <property type="term" value="C:plasma membrane"/>
    <property type="evidence" value="ECO:0007669"/>
    <property type="project" value="TreeGrafter"/>
</dbReference>
<dbReference type="InterPro" id="IPR018497">
    <property type="entry name" value="Peptidase_M13_C"/>
</dbReference>
<dbReference type="AlphaFoldDB" id="A0A8C6RVX7"/>
<feature type="region of interest" description="Disordered" evidence="1">
    <location>
        <begin position="22"/>
        <end position="42"/>
    </location>
</feature>
<protein>
    <submittedName>
        <fullName evidence="3">Kell blood group</fullName>
    </submittedName>
</protein>
<dbReference type="SUPFAM" id="SSF55486">
    <property type="entry name" value="Metalloproteases ('zincins'), catalytic domain"/>
    <property type="match status" value="1"/>
</dbReference>
<evidence type="ECO:0000256" key="1">
    <source>
        <dbReference type="SAM" id="MobiDB-lite"/>
    </source>
</evidence>